<evidence type="ECO:0000259" key="13">
    <source>
        <dbReference type="PROSITE" id="PS50808"/>
    </source>
</evidence>
<dbReference type="InterPro" id="IPR020547">
    <property type="entry name" value="ATP_synth_F1_esu_C"/>
</dbReference>
<feature type="region of interest" description="Disordered" evidence="12">
    <location>
        <begin position="152"/>
        <end position="177"/>
    </location>
</feature>
<comment type="subunit">
    <text evidence="2">Homodimer.</text>
</comment>
<evidence type="ECO:0000256" key="5">
    <source>
        <dbReference type="ARBA" id="ARBA00022833"/>
    </source>
</evidence>
<evidence type="ECO:0000256" key="9">
    <source>
        <dbReference type="ARBA" id="ARBA00023242"/>
    </source>
</evidence>
<keyword evidence="6" id="KW-0805">Transcription regulation</keyword>
<feature type="coiled-coil region" evidence="11">
    <location>
        <begin position="37"/>
        <end position="64"/>
    </location>
</feature>
<evidence type="ECO:0000256" key="10">
    <source>
        <dbReference type="PROSITE-ProRule" id="PRU00027"/>
    </source>
</evidence>
<dbReference type="RefSeq" id="XP_071923248.1">
    <property type="nucleotide sequence ID" value="XM_072067147.1"/>
</dbReference>
<keyword evidence="9" id="KW-0539">Nucleus</keyword>
<dbReference type="InterPro" id="IPR001469">
    <property type="entry name" value="ATP_synth_F1_dsu/esu"/>
</dbReference>
<evidence type="ECO:0000256" key="4">
    <source>
        <dbReference type="ARBA" id="ARBA00022771"/>
    </source>
</evidence>
<dbReference type="InterPro" id="IPR012337">
    <property type="entry name" value="RNaseH-like_sf"/>
</dbReference>
<evidence type="ECO:0000256" key="1">
    <source>
        <dbReference type="ARBA" id="ARBA00004123"/>
    </source>
</evidence>
<dbReference type="PROSITE" id="PS50808">
    <property type="entry name" value="ZF_BED"/>
    <property type="match status" value="1"/>
</dbReference>
<keyword evidence="8" id="KW-0804">Transcription</keyword>
<evidence type="ECO:0000256" key="2">
    <source>
        <dbReference type="ARBA" id="ARBA00011738"/>
    </source>
</evidence>
<dbReference type="PANTHER" id="PTHR46481:SF10">
    <property type="entry name" value="ZINC FINGER BED DOMAIN-CONTAINING PROTEIN 39"/>
    <property type="match status" value="1"/>
</dbReference>
<evidence type="ECO:0000256" key="7">
    <source>
        <dbReference type="ARBA" id="ARBA00023125"/>
    </source>
</evidence>
<dbReference type="Pfam" id="PF05699">
    <property type="entry name" value="Dimer_Tnp_hAT"/>
    <property type="match status" value="1"/>
</dbReference>
<evidence type="ECO:0000313" key="14">
    <source>
        <dbReference type="Proteomes" id="UP001652660"/>
    </source>
</evidence>
<keyword evidence="4 10" id="KW-0863">Zinc-finger</keyword>
<sequence>MALMGGFAKIGSNEIIVLVNDAEKGSDIDPQEAQQTLEIAEANLKKAEGKRQKIEANLALRRARTRVEAINAPQPPYRAAPYGAISVEPAARALYGSTIPRFTAFCSPFNSFQGSSSSPTMEQNNEDVEQLNYNEERADEMSEEEIEIIEDDGNEGGQQVDGDGGAGPFEKKQRKKKSSIWDEMTEVVLDNGTVKVKCNHCKELFSKSTTGATSQHKRHLTSCLQRKMAIGEQSKQKQQVLSFTEGGSDGITSITNFSYDHAKVRELASHMILAHEYPFSMMEHVVFNKFMKAVSPFYKKINRQTVKEDCMSTYTIEKRKLKSLLKGAGRISITTDLWKSGQKIQYMVVTGHFIDSDWVLQKRVLNFCNVPPPHTGVIIADALSKCFIDWGIENKASSITVDNASYNDVCIRRLREDFSLRKRLSIGGKIFHVRCCAHILNLLVQDGLGQLGGVIDVVREGIKYLNNSESRLLEFAKIKKQLQLPSRKLILDCPTRWNSTYLMLASGLDFKDVFPRYADIDPGFHYVPTDFEWMKVEEVCKFLGIFHEITDMISGSEYPTANIFLVELYRIKELLNEKALDPFEHIRAMAGSMSAKFDKYWGESNVLLSLGAILDPRYKMFLINHAFPVIYGEDAAPRFMAEIRDILYELYNEYVDCHVVSHSKQQRQVVKRRQNEGSTSSSKKQKMTAPAVLTGKEKFHMHVSEIDRAPPEKSDLDVYLEESRYACDARANLDVLGWWKGERLRFPILSRMAADILSVPVTTVASESTFSAGGRVIDDRRASMSVETVQMLLCGNDWIRSLHGLKNKSRESLDVAESITFEEVELPESFND</sequence>
<dbReference type="SUPFAM" id="SSF53098">
    <property type="entry name" value="Ribonuclease H-like"/>
    <property type="match status" value="1"/>
</dbReference>
<dbReference type="SMART" id="SM00614">
    <property type="entry name" value="ZnF_BED"/>
    <property type="match status" value="1"/>
</dbReference>
<keyword evidence="11" id="KW-0175">Coiled coil</keyword>
<evidence type="ECO:0000256" key="6">
    <source>
        <dbReference type="ARBA" id="ARBA00023015"/>
    </source>
</evidence>
<dbReference type="CDD" id="cd12152">
    <property type="entry name" value="F1-ATPase_delta"/>
    <property type="match status" value="1"/>
</dbReference>
<evidence type="ECO:0000256" key="12">
    <source>
        <dbReference type="SAM" id="MobiDB-lite"/>
    </source>
</evidence>
<dbReference type="GeneID" id="113699735"/>
<keyword evidence="7" id="KW-0238">DNA-binding</keyword>
<keyword evidence="3" id="KW-0479">Metal-binding</keyword>
<dbReference type="InterPro" id="IPR052035">
    <property type="entry name" value="ZnF_BED_domain_contain"/>
</dbReference>
<evidence type="ECO:0000256" key="8">
    <source>
        <dbReference type="ARBA" id="ARBA00023163"/>
    </source>
</evidence>
<keyword evidence="14" id="KW-1185">Reference proteome</keyword>
<accession>A0ABM4VUN6</accession>
<evidence type="ECO:0000256" key="11">
    <source>
        <dbReference type="SAM" id="Coils"/>
    </source>
</evidence>
<evidence type="ECO:0000256" key="3">
    <source>
        <dbReference type="ARBA" id="ARBA00022723"/>
    </source>
</evidence>
<dbReference type="Gene3D" id="6.10.140.480">
    <property type="match status" value="1"/>
</dbReference>
<organism evidence="14 15">
    <name type="scientific">Coffea arabica</name>
    <name type="common">Arabian coffee</name>
    <dbReference type="NCBI Taxonomy" id="13443"/>
    <lineage>
        <taxon>Eukaryota</taxon>
        <taxon>Viridiplantae</taxon>
        <taxon>Streptophyta</taxon>
        <taxon>Embryophyta</taxon>
        <taxon>Tracheophyta</taxon>
        <taxon>Spermatophyta</taxon>
        <taxon>Magnoliopsida</taxon>
        <taxon>eudicotyledons</taxon>
        <taxon>Gunneridae</taxon>
        <taxon>Pentapetalae</taxon>
        <taxon>asterids</taxon>
        <taxon>lamiids</taxon>
        <taxon>Gentianales</taxon>
        <taxon>Rubiaceae</taxon>
        <taxon>Ixoroideae</taxon>
        <taxon>Gardenieae complex</taxon>
        <taxon>Bertiereae - Coffeeae clade</taxon>
        <taxon>Coffeeae</taxon>
        <taxon>Coffea</taxon>
    </lineage>
</organism>
<dbReference type="Proteomes" id="UP001652660">
    <property type="component" value="Chromosome 10e"/>
</dbReference>
<dbReference type="InterPro" id="IPR008906">
    <property type="entry name" value="HATC_C_dom"/>
</dbReference>
<reference evidence="15" key="1">
    <citation type="submission" date="2025-08" db="UniProtKB">
        <authorList>
            <consortium name="RefSeq"/>
        </authorList>
    </citation>
    <scope>IDENTIFICATION</scope>
    <source>
        <tissue evidence="15">Leaves</tissue>
    </source>
</reference>
<feature type="domain" description="BED-type" evidence="13">
    <location>
        <begin position="175"/>
        <end position="230"/>
    </location>
</feature>
<evidence type="ECO:0000313" key="15">
    <source>
        <dbReference type="RefSeq" id="XP_071923248.1"/>
    </source>
</evidence>
<gene>
    <name evidence="15" type="primary">LOC113699735</name>
</gene>
<comment type="subcellular location">
    <subcellularLocation>
        <location evidence="1">Nucleus</location>
    </subcellularLocation>
</comment>
<keyword evidence="5" id="KW-0862">Zinc</keyword>
<feature type="region of interest" description="Disordered" evidence="12">
    <location>
        <begin position="666"/>
        <end position="688"/>
    </location>
</feature>
<protein>
    <submittedName>
        <fullName evidence="15">Zinc finger BED domain-containing protein RICESLEEPER 2-like</fullName>
    </submittedName>
</protein>
<dbReference type="InterPro" id="IPR025525">
    <property type="entry name" value="hAT-like_transposase_RNase-H"/>
</dbReference>
<name>A0ABM4VUN6_COFAR</name>
<dbReference type="Pfam" id="PF00401">
    <property type="entry name" value="ATP-synt_DE"/>
    <property type="match status" value="1"/>
</dbReference>
<dbReference type="InterPro" id="IPR003656">
    <property type="entry name" value="Znf_BED"/>
</dbReference>
<dbReference type="PANTHER" id="PTHR46481">
    <property type="entry name" value="ZINC FINGER BED DOMAIN-CONTAINING PROTEIN 4"/>
    <property type="match status" value="1"/>
</dbReference>
<dbReference type="Pfam" id="PF14372">
    <property type="entry name" value="hAT-like_RNase-H"/>
    <property type="match status" value="1"/>
</dbReference>
<proteinExistence type="predicted"/>